<feature type="compositionally biased region" description="Low complexity" evidence="1">
    <location>
        <begin position="96"/>
        <end position="112"/>
    </location>
</feature>
<feature type="region of interest" description="Disordered" evidence="1">
    <location>
        <begin position="61"/>
        <end position="112"/>
    </location>
</feature>
<sequence length="112" mass="11512">MSHGFSPDGAKQIYLEGQQPKELPDKLVLARFYRPQGTTIFLSPESSVLPTQEKVLVSLMTPELAPPPPPPSLSATSTLTSVAGTVGPPPAPPSAMPSSTSTPTSASSTLAG</sequence>
<reference evidence="2" key="1">
    <citation type="submission" date="2024-05" db="EMBL/GenBank/DDBJ databases">
        <title>Planctomycetes of the genus Singulisphaera possess chitinolytic capabilities.</title>
        <authorList>
            <person name="Ivanova A."/>
        </authorList>
    </citation>
    <scope>NUCLEOTIDE SEQUENCE</scope>
    <source>
        <strain evidence="2">Ch08T</strain>
    </source>
</reference>
<accession>A0AAU7C7I2</accession>
<evidence type="ECO:0000256" key="1">
    <source>
        <dbReference type="SAM" id="MobiDB-lite"/>
    </source>
</evidence>
<gene>
    <name evidence="2" type="ORF">V5E97_22510</name>
</gene>
<dbReference type="EMBL" id="CP155447">
    <property type="protein sequence ID" value="XBH01122.1"/>
    <property type="molecule type" value="Genomic_DNA"/>
</dbReference>
<feature type="region of interest" description="Disordered" evidence="1">
    <location>
        <begin position="1"/>
        <end position="20"/>
    </location>
</feature>
<dbReference type="AlphaFoldDB" id="A0AAU7C7I2"/>
<organism evidence="2">
    <name type="scientific">Singulisphaera sp. Ch08</name>
    <dbReference type="NCBI Taxonomy" id="3120278"/>
    <lineage>
        <taxon>Bacteria</taxon>
        <taxon>Pseudomonadati</taxon>
        <taxon>Planctomycetota</taxon>
        <taxon>Planctomycetia</taxon>
        <taxon>Isosphaerales</taxon>
        <taxon>Isosphaeraceae</taxon>
        <taxon>Singulisphaera</taxon>
    </lineage>
</organism>
<name>A0AAU7C7I2_9BACT</name>
<dbReference type="RefSeq" id="WP_406693811.1">
    <property type="nucleotide sequence ID" value="NZ_CP155447.1"/>
</dbReference>
<protein>
    <submittedName>
        <fullName evidence="2">Uncharacterized protein</fullName>
    </submittedName>
</protein>
<proteinExistence type="predicted"/>
<evidence type="ECO:0000313" key="2">
    <source>
        <dbReference type="EMBL" id="XBH01122.1"/>
    </source>
</evidence>